<evidence type="ECO:0000313" key="3">
    <source>
        <dbReference type="Proteomes" id="UP000024533"/>
    </source>
</evidence>
<dbReference type="Pfam" id="PF01636">
    <property type="entry name" value="APH"/>
    <property type="match status" value="1"/>
</dbReference>
<comment type="caution">
    <text evidence="2">The sequence shown here is derived from an EMBL/GenBank/DDBJ whole genome shotgun (WGS) entry which is preliminary data.</text>
</comment>
<protein>
    <recommendedName>
        <fullName evidence="1">Aminoglycoside phosphotransferase domain-containing protein</fullName>
    </recommendedName>
</protein>
<dbReference type="InterPro" id="IPR051678">
    <property type="entry name" value="AGP_Transferase"/>
</dbReference>
<dbReference type="Proteomes" id="UP000024533">
    <property type="component" value="Unassembled WGS sequence"/>
</dbReference>
<evidence type="ECO:0000259" key="1">
    <source>
        <dbReference type="Pfam" id="PF01636"/>
    </source>
</evidence>
<proteinExistence type="predicted"/>
<dbReference type="InterPro" id="IPR011009">
    <property type="entry name" value="Kinase-like_dom_sf"/>
</dbReference>
<dbReference type="InterPro" id="IPR002575">
    <property type="entry name" value="Aminoglycoside_PTrfase"/>
</dbReference>
<dbReference type="PANTHER" id="PTHR21310">
    <property type="entry name" value="AMINOGLYCOSIDE PHOSPHOTRANSFERASE-RELATED-RELATED"/>
    <property type="match status" value="1"/>
</dbReference>
<dbReference type="Gene3D" id="3.90.1200.10">
    <property type="match status" value="1"/>
</dbReference>
<accession>A0A059JH12</accession>
<name>A0A059JH12_TRIIM</name>
<dbReference type="CDD" id="cd05120">
    <property type="entry name" value="APH_ChoK_like"/>
    <property type="match status" value="1"/>
</dbReference>
<dbReference type="HOGENOM" id="CLU_021768_3_2_1"/>
<gene>
    <name evidence="2" type="ORF">H109_01016</name>
</gene>
<dbReference type="PANTHER" id="PTHR21310:SF58">
    <property type="entry name" value="AMINOGLYCOSIDE PHOSPHOTRANSFERASE DOMAIN-CONTAINING PROTEIN"/>
    <property type="match status" value="1"/>
</dbReference>
<dbReference type="EMBL" id="AOKY01000081">
    <property type="protein sequence ID" value="KDB27145.1"/>
    <property type="molecule type" value="Genomic_DNA"/>
</dbReference>
<sequence length="289" mass="33437">MADLGAEDIFTPKEGYGQECGYPLAPGRGMHPIRLDENRVLKEKCVDSGERQAMELIARATTIPVPKVFDARYVEREGDKFFYIVMEYIPGKPLNVAWNGLSESQRKHTCLEIDGYLAQLRKLTGDRIMAADGGALDVGLYQRRYLGPYDTEQEFHHALGKGEHHNLGNDHTIHFAHADLAPRNIIVDDTGHINAIVDWERAGWYPEYWDIVRMYYDFPLKHEMKDYTQFWRSLFTRTYEDECNAMIDLVRRTIPPYPDGVRAERRPDVSDSYYSHAEELRKTLVTKFG</sequence>
<feature type="domain" description="Aminoglycoside phosphotransferase" evidence="1">
    <location>
        <begin position="50"/>
        <end position="235"/>
    </location>
</feature>
<dbReference type="STRING" id="1215338.A0A059JH12"/>
<dbReference type="AlphaFoldDB" id="A0A059JH12"/>
<keyword evidence="3" id="KW-1185">Reference proteome</keyword>
<dbReference type="OMA" id="TESRWGG"/>
<dbReference type="SUPFAM" id="SSF56112">
    <property type="entry name" value="Protein kinase-like (PK-like)"/>
    <property type="match status" value="1"/>
</dbReference>
<evidence type="ECO:0000313" key="2">
    <source>
        <dbReference type="EMBL" id="KDB27145.1"/>
    </source>
</evidence>
<dbReference type="OrthoDB" id="8300194at2759"/>
<reference evidence="2 3" key="1">
    <citation type="submission" date="2014-02" db="EMBL/GenBank/DDBJ databases">
        <title>The Genome Sequence of Trichophyton interdigitale MR816.</title>
        <authorList>
            <consortium name="The Broad Institute Genomics Platform"/>
            <person name="Cuomo C.A."/>
            <person name="White T.C."/>
            <person name="Graser Y."/>
            <person name="Martinez-Rossi N."/>
            <person name="Heitman J."/>
            <person name="Young S.K."/>
            <person name="Zeng Q."/>
            <person name="Gargeya S."/>
            <person name="Abouelleil A."/>
            <person name="Alvarado L."/>
            <person name="Chapman S.B."/>
            <person name="Gainer-Dewar J."/>
            <person name="Goldberg J."/>
            <person name="Griggs A."/>
            <person name="Gujja S."/>
            <person name="Hansen M."/>
            <person name="Howarth C."/>
            <person name="Imamovic A."/>
            <person name="Larimer J."/>
            <person name="Martinez D."/>
            <person name="Murphy C."/>
            <person name="Pearson M.D."/>
            <person name="Persinoti G."/>
            <person name="Poon T."/>
            <person name="Priest M."/>
            <person name="Roberts A.D."/>
            <person name="Saif S."/>
            <person name="Shea T.D."/>
            <person name="Sykes S.N."/>
            <person name="Wortman J."/>
            <person name="Nusbaum C."/>
            <person name="Birren B."/>
        </authorList>
    </citation>
    <scope>NUCLEOTIDE SEQUENCE [LARGE SCALE GENOMIC DNA]</scope>
    <source>
        <strain evidence="2 3">MR816</strain>
    </source>
</reference>
<organism evidence="2 3">
    <name type="scientific">Trichophyton interdigitale (strain MR816)</name>
    <dbReference type="NCBI Taxonomy" id="1215338"/>
    <lineage>
        <taxon>Eukaryota</taxon>
        <taxon>Fungi</taxon>
        <taxon>Dikarya</taxon>
        <taxon>Ascomycota</taxon>
        <taxon>Pezizomycotina</taxon>
        <taxon>Eurotiomycetes</taxon>
        <taxon>Eurotiomycetidae</taxon>
        <taxon>Onygenales</taxon>
        <taxon>Arthrodermataceae</taxon>
        <taxon>Trichophyton</taxon>
    </lineage>
</organism>